<dbReference type="PIRSF" id="PIRSF019543">
    <property type="entry name" value="Clavaminate_syn"/>
    <property type="match status" value="1"/>
</dbReference>
<proteinExistence type="inferred from homology"/>
<evidence type="ECO:0000256" key="7">
    <source>
        <dbReference type="ARBA" id="ARBA00051088"/>
    </source>
</evidence>
<feature type="binding site" evidence="11">
    <location>
        <position position="156"/>
    </location>
    <ligand>
        <name>Fe cation</name>
        <dbReference type="ChEBI" id="CHEBI:24875"/>
    </ligand>
</feature>
<feature type="binding site" evidence="11">
    <location>
        <position position="154"/>
    </location>
    <ligand>
        <name>Fe cation</name>
        <dbReference type="ChEBI" id="CHEBI:24875"/>
    </ligand>
</feature>
<dbReference type="EMBL" id="STFF01000003">
    <property type="protein sequence ID" value="THU39768.1"/>
    <property type="molecule type" value="Genomic_DNA"/>
</dbReference>
<name>A0A4S8HVQ0_9BACT</name>
<comment type="cofactor">
    <cofactor evidence="1">
        <name>Fe(2+)</name>
        <dbReference type="ChEBI" id="CHEBI:29033"/>
    </cofactor>
</comment>
<dbReference type="AlphaFoldDB" id="A0A4S8HVQ0"/>
<dbReference type="OrthoDB" id="1265925at2"/>
<evidence type="ECO:0000256" key="3">
    <source>
        <dbReference type="ARBA" id="ARBA00022723"/>
    </source>
</evidence>
<evidence type="ECO:0000256" key="5">
    <source>
        <dbReference type="ARBA" id="ARBA00023002"/>
    </source>
</evidence>
<comment type="caution">
    <text evidence="12">The sequence shown here is derived from an EMBL/GenBank/DDBJ whole genome shotgun (WGS) entry which is preliminary data.</text>
</comment>
<evidence type="ECO:0000256" key="8">
    <source>
        <dbReference type="ARBA" id="ARBA00069836"/>
    </source>
</evidence>
<accession>A0A4S8HVQ0</accession>
<dbReference type="Proteomes" id="UP000306918">
    <property type="component" value="Unassembled WGS sequence"/>
</dbReference>
<evidence type="ECO:0000256" key="1">
    <source>
        <dbReference type="ARBA" id="ARBA00001954"/>
    </source>
</evidence>
<comment type="similarity">
    <text evidence="2">Belongs to the clavaminate synthase family.</text>
</comment>
<dbReference type="InterPro" id="IPR042098">
    <property type="entry name" value="TauD-like_sf"/>
</dbReference>
<dbReference type="GO" id="GO:0016706">
    <property type="term" value="F:2-oxoglutarate-dependent dioxygenase activity"/>
    <property type="evidence" value="ECO:0007669"/>
    <property type="project" value="UniProtKB-ARBA"/>
</dbReference>
<evidence type="ECO:0000256" key="9">
    <source>
        <dbReference type="ARBA" id="ARBA00080153"/>
    </source>
</evidence>
<protein>
    <recommendedName>
        <fullName evidence="8">L-lysine 4-hydroxylase</fullName>
    </recommendedName>
    <alternativeName>
        <fullName evidence="10">Alpha-ketoglutarate-dependent dioxygenase</fullName>
    </alternativeName>
    <alternativeName>
        <fullName evidence="9">L-lysine hydroxylase</fullName>
    </alternativeName>
</protein>
<evidence type="ECO:0000256" key="11">
    <source>
        <dbReference type="PIRSR" id="PIRSR019543-2"/>
    </source>
</evidence>
<evidence type="ECO:0000313" key="13">
    <source>
        <dbReference type="Proteomes" id="UP000306918"/>
    </source>
</evidence>
<evidence type="ECO:0000256" key="2">
    <source>
        <dbReference type="ARBA" id="ARBA00008425"/>
    </source>
</evidence>
<keyword evidence="6 11" id="KW-0408">Iron</keyword>
<gene>
    <name evidence="12" type="ORF">FAM09_12165</name>
</gene>
<dbReference type="FunFam" id="3.60.130.10:FF:000027">
    <property type="entry name" value="L-lysine 4-hydroxylase"/>
    <property type="match status" value="1"/>
</dbReference>
<keyword evidence="13" id="KW-1185">Reference proteome</keyword>
<evidence type="ECO:0000256" key="10">
    <source>
        <dbReference type="ARBA" id="ARBA00080782"/>
    </source>
</evidence>
<evidence type="ECO:0000256" key="6">
    <source>
        <dbReference type="ARBA" id="ARBA00023004"/>
    </source>
</evidence>
<reference evidence="12 13" key="1">
    <citation type="submission" date="2019-04" db="EMBL/GenBank/DDBJ databases">
        <title>Niastella caeni sp. nov., isolated from activated sludge.</title>
        <authorList>
            <person name="Sheng M."/>
        </authorList>
    </citation>
    <scope>NUCLEOTIDE SEQUENCE [LARGE SCALE GENOMIC DNA]</scope>
    <source>
        <strain evidence="12 13">HX-2-15</strain>
    </source>
</reference>
<dbReference type="GO" id="GO:0005506">
    <property type="term" value="F:iron ion binding"/>
    <property type="evidence" value="ECO:0007669"/>
    <property type="project" value="InterPro"/>
</dbReference>
<evidence type="ECO:0000313" key="12">
    <source>
        <dbReference type="EMBL" id="THU39768.1"/>
    </source>
</evidence>
<dbReference type="InterPro" id="IPR014503">
    <property type="entry name" value="Clavaminate_syn-like"/>
</dbReference>
<evidence type="ECO:0000256" key="4">
    <source>
        <dbReference type="ARBA" id="ARBA00022964"/>
    </source>
</evidence>
<keyword evidence="3 11" id="KW-0479">Metal-binding</keyword>
<keyword evidence="4 12" id="KW-0223">Dioxygenase</keyword>
<dbReference type="Gene3D" id="3.60.130.10">
    <property type="entry name" value="Clavaminate synthase-like"/>
    <property type="match status" value="1"/>
</dbReference>
<sequence length="354" mass="40273">MSPLIIDVTPKERTAISNVANILAKAFGHYEHPDYISSLHLNAFQLLPERVAGLLSRFGTDFSRNQYGALVLRGLTEVDQDTLGPTPPSWKETDYSKLVKYGFICSLLHGAIPSKPVQYYAQRKGGGLLHAVIPDEKMSHTQTGSGSRTDLFVHTEDAFLFNQADFLSFLFLRNEEQVPSTLYSIRSHGDTNEVMEELFKPIYKCPKDANYADEENGEEEVTTSILYGNRKRPFIRFDAAEQIYNEKAGQTPEAMNNLVRFWDEAKQLIYNSFIPESGDLIFVNNHLCAHGRNSFVAGYRNENGQLVKCERRLMLRMMSKTSLINISSVTHTDDPYFIMEEHYGKLFHTDPSHK</sequence>
<organism evidence="12 13">
    <name type="scientific">Niastella caeni</name>
    <dbReference type="NCBI Taxonomy" id="2569763"/>
    <lineage>
        <taxon>Bacteria</taxon>
        <taxon>Pseudomonadati</taxon>
        <taxon>Bacteroidota</taxon>
        <taxon>Chitinophagia</taxon>
        <taxon>Chitinophagales</taxon>
        <taxon>Chitinophagaceae</taxon>
        <taxon>Niastella</taxon>
    </lineage>
</organism>
<keyword evidence="5" id="KW-0560">Oxidoreductase</keyword>
<dbReference type="SUPFAM" id="SSF51197">
    <property type="entry name" value="Clavaminate synthase-like"/>
    <property type="match status" value="1"/>
</dbReference>
<comment type="catalytic activity">
    <reaction evidence="7">
        <text>L-lysine + 2-oxoglutarate + O2 = (4R)-4-hydroxy-L-lysine + succinate + CO2</text>
        <dbReference type="Rhea" id="RHEA:42420"/>
        <dbReference type="ChEBI" id="CHEBI:15379"/>
        <dbReference type="ChEBI" id="CHEBI:16526"/>
        <dbReference type="ChEBI" id="CHEBI:16810"/>
        <dbReference type="ChEBI" id="CHEBI:30031"/>
        <dbReference type="ChEBI" id="CHEBI:32551"/>
        <dbReference type="ChEBI" id="CHEBI:77410"/>
    </reaction>
</comment>